<feature type="region of interest" description="Disordered" evidence="1">
    <location>
        <begin position="1"/>
        <end position="29"/>
    </location>
</feature>
<organism evidence="2">
    <name type="scientific">Siphoviridae sp. ct2vX3</name>
    <dbReference type="NCBI Taxonomy" id="2825318"/>
    <lineage>
        <taxon>Viruses</taxon>
        <taxon>Duplodnaviria</taxon>
        <taxon>Heunggongvirae</taxon>
        <taxon>Uroviricota</taxon>
        <taxon>Caudoviricetes</taxon>
    </lineage>
</organism>
<feature type="compositionally biased region" description="Basic and acidic residues" evidence="1">
    <location>
        <begin position="1"/>
        <end position="12"/>
    </location>
</feature>
<sequence length="29" mass="3343">MKFLEKGLDKKPRLCYNKSTKNKGANSNE</sequence>
<evidence type="ECO:0000313" key="2">
    <source>
        <dbReference type="EMBL" id="DAE11737.1"/>
    </source>
</evidence>
<reference evidence="2" key="1">
    <citation type="journal article" date="2021" name="Proc. Natl. Acad. Sci. U.S.A.">
        <title>A Catalog of Tens of Thousands of Viruses from Human Metagenomes Reveals Hidden Associations with Chronic Diseases.</title>
        <authorList>
            <person name="Tisza M.J."/>
            <person name="Buck C.B."/>
        </authorList>
    </citation>
    <scope>NUCLEOTIDE SEQUENCE</scope>
    <source>
        <strain evidence="2">Ct2vX3</strain>
    </source>
</reference>
<feature type="compositionally biased region" description="Polar residues" evidence="1">
    <location>
        <begin position="17"/>
        <end position="29"/>
    </location>
</feature>
<dbReference type="EMBL" id="BK015535">
    <property type="protein sequence ID" value="DAE11737.1"/>
    <property type="molecule type" value="Genomic_DNA"/>
</dbReference>
<name>A0A8S5PYP8_9CAUD</name>
<proteinExistence type="predicted"/>
<protein>
    <submittedName>
        <fullName evidence="2">Uncharacterized protein</fullName>
    </submittedName>
</protein>
<evidence type="ECO:0000256" key="1">
    <source>
        <dbReference type="SAM" id="MobiDB-lite"/>
    </source>
</evidence>
<accession>A0A8S5PYP8</accession>